<proteinExistence type="predicted"/>
<name>A0A6G9Z4J7_9NOCA</name>
<dbReference type="EMBL" id="CP046173">
    <property type="protein sequence ID" value="QIS20402.1"/>
    <property type="molecule type" value="Genomic_DNA"/>
</dbReference>
<dbReference type="Proteomes" id="UP000500953">
    <property type="component" value="Chromosome"/>
</dbReference>
<evidence type="ECO:0000256" key="1">
    <source>
        <dbReference type="SAM" id="MobiDB-lite"/>
    </source>
</evidence>
<dbReference type="RefSeq" id="WP_167487747.1">
    <property type="nucleotide sequence ID" value="NZ_CP046173.1"/>
</dbReference>
<organism evidence="2 3">
    <name type="scientific">Nocardia terpenica</name>
    <dbReference type="NCBI Taxonomy" id="455432"/>
    <lineage>
        <taxon>Bacteria</taxon>
        <taxon>Bacillati</taxon>
        <taxon>Actinomycetota</taxon>
        <taxon>Actinomycetes</taxon>
        <taxon>Mycobacteriales</taxon>
        <taxon>Nocardiaceae</taxon>
        <taxon>Nocardia</taxon>
    </lineage>
</organism>
<feature type="compositionally biased region" description="Basic and acidic residues" evidence="1">
    <location>
        <begin position="701"/>
        <end position="711"/>
    </location>
</feature>
<dbReference type="SMART" id="SM01236">
    <property type="entry name" value="Haem_oxygenase_2"/>
    <property type="match status" value="1"/>
</dbReference>
<gene>
    <name evidence="2" type="ORF">F6W96_20985</name>
</gene>
<evidence type="ECO:0000313" key="3">
    <source>
        <dbReference type="Proteomes" id="UP000500953"/>
    </source>
</evidence>
<protein>
    <submittedName>
        <fullName evidence="2">Iron-containing redox enzyme family protein</fullName>
    </submittedName>
</protein>
<dbReference type="Gene3D" id="1.20.910.10">
    <property type="entry name" value="Heme oxygenase-like"/>
    <property type="match status" value="1"/>
</dbReference>
<evidence type="ECO:0000313" key="2">
    <source>
        <dbReference type="EMBL" id="QIS20402.1"/>
    </source>
</evidence>
<dbReference type="AlphaFoldDB" id="A0A6G9Z4J7"/>
<feature type="region of interest" description="Disordered" evidence="1">
    <location>
        <begin position="678"/>
        <end position="711"/>
    </location>
</feature>
<accession>A0A6G9Z4J7</accession>
<reference evidence="2 3" key="1">
    <citation type="journal article" date="2019" name="ACS Chem. Biol.">
        <title>Identification and Mobilization of a Cryptic Antibiotic Biosynthesis Gene Locus from a Human-Pathogenic Nocardia Isolate.</title>
        <authorList>
            <person name="Herisse M."/>
            <person name="Ishida K."/>
            <person name="Porter J.L."/>
            <person name="Howden B."/>
            <person name="Hertweck C."/>
            <person name="Stinear T.P."/>
            <person name="Pidot S.J."/>
        </authorList>
    </citation>
    <scope>NUCLEOTIDE SEQUENCE [LARGE SCALE GENOMIC DNA]</scope>
    <source>
        <strain evidence="2 3">AUSMDU00012715</strain>
    </source>
</reference>
<sequence>MWRSLYREAIRPESYFDTPHLRILEGQIADQHRDETVEEALDGMAQWRAEAEENITALLRRTEREDPEGFTRVVRSLLVQGLPLASTFGACLQGLSAPGVFEDDLQLRALSLLADDVGVGRPHASRYDEYRRLLERELLTEYSLPADELASIRDIHDEMFALPAVVLAMTRRSDALFYELVGMNHALRVLGLLPGLAALREFRESAIDWRRLDLGAGSAHAEGIDPQRISKQILGACLDLGGDAARRVADGVAWTGAALRRWGAAHLDHCLSAADPERAMADLVRSRAREAAVYHHEFRLGGRDLADWMRDAVHDPLPLIHALADSRLVRPGNADRSPLVNGLLGPGGRMFRIFGADDVAVIRRWIDHLPDMAAGTVSGSPSPYAVPAARETAPRPAASPQSIREAYYLLQGRALPPGLRAYALDYVRGWLEAARKDIDQPSRSLPPVWPEEGLREWLLDQHDRHDQAFTEVDPGELPERADVVDSTVQLAPLTLIDGSWLLGFTDIHLASSHIGFSLFDIYWDELGNGQMALNHPRIYRDGLREMGVELAPTESRAFAFDDRIREESLRLPVYWLSIGKLPQTFLPEILGLNLAMELSGVGGSYRSARRFLKHYGFSTRFVDIHNSIDNVSSGHSAWAAHAIDTHLRRFDRTGAERLAVEWDRVRVGYASLASTPPERRTGGLFRRRRTATAATPAAESLTHHPEVKVSY</sequence>
<feature type="compositionally biased region" description="Low complexity" evidence="1">
    <location>
        <begin position="691"/>
        <end position="700"/>
    </location>
</feature>
<dbReference type="Pfam" id="PF14518">
    <property type="entry name" value="Haem_oxygenas_2"/>
    <property type="match status" value="1"/>
</dbReference>
<dbReference type="InterPro" id="IPR016084">
    <property type="entry name" value="Haem_Oase-like_multi-hlx"/>
</dbReference>